<reference evidence="3 4" key="1">
    <citation type="submission" date="2016-01" db="EMBL/GenBank/DDBJ databases">
        <authorList>
            <consortium name="TB Trials Study Group"/>
            <person name="Sutton G."/>
            <person name="Brinkac L."/>
            <person name="Sanka R."/>
            <person name="Adams M."/>
            <person name="Lau E.L."/>
            <person name="Macaden R."/>
            <person name="Grewal H.M.S."/>
        </authorList>
    </citation>
    <scope>NUCLEOTIDE SEQUENCE [LARGE SCALE GENOMIC DNA]</scope>
    <source>
        <strain evidence="3 4">IS-1744</strain>
    </source>
</reference>
<sequence length="155" mass="16516">MSTADLPVMARLWRSRTPGDIEAGMTAAITAAPDLRGALCKGSDRWDWDPGEDPEPCAVRDSRLAAAAKTCTRCPVLQQCAAYLHGLPMEQRPPGVMAGELTLPPTERRRQRKRAAAAATRPRTPTGVPNTTPNPRQAATAAVSPEGVARAHQTA</sequence>
<accession>A0A124EP53</accession>
<dbReference type="AlphaFoldDB" id="A0A124EP53"/>
<dbReference type="PROSITE" id="PS51674">
    <property type="entry name" value="4FE4S_WBL"/>
    <property type="match status" value="1"/>
</dbReference>
<feature type="region of interest" description="Disordered" evidence="1">
    <location>
        <begin position="89"/>
        <end position="155"/>
    </location>
</feature>
<protein>
    <recommendedName>
        <fullName evidence="2">4Fe-4S Wbl-type domain-containing protein</fullName>
    </recommendedName>
</protein>
<evidence type="ECO:0000313" key="3">
    <source>
        <dbReference type="EMBL" id="KUI13390.1"/>
    </source>
</evidence>
<evidence type="ECO:0000313" key="4">
    <source>
        <dbReference type="Proteomes" id="UP000053707"/>
    </source>
</evidence>
<feature type="compositionally biased region" description="Low complexity" evidence="1">
    <location>
        <begin position="116"/>
        <end position="136"/>
    </location>
</feature>
<feature type="domain" description="4Fe-4S Wbl-type" evidence="2">
    <location>
        <begin position="39"/>
        <end position="107"/>
    </location>
</feature>
<gene>
    <name evidence="3" type="ORF">AU192_24730</name>
</gene>
<dbReference type="InterPro" id="IPR034768">
    <property type="entry name" value="4FE4S_WBL"/>
</dbReference>
<dbReference type="EMBL" id="LQIR01000029">
    <property type="protein sequence ID" value="KUI13390.1"/>
    <property type="molecule type" value="Genomic_DNA"/>
</dbReference>
<organism evidence="3 4">
    <name type="scientific">Mycobacterium lehmannii</name>
    <dbReference type="NCBI Taxonomy" id="2048550"/>
    <lineage>
        <taxon>Bacteria</taxon>
        <taxon>Bacillati</taxon>
        <taxon>Actinomycetota</taxon>
        <taxon>Actinomycetes</taxon>
        <taxon>Mycobacteriales</taxon>
        <taxon>Mycobacteriaceae</taxon>
        <taxon>Mycobacterium</taxon>
    </lineage>
</organism>
<dbReference type="RefSeq" id="WP_064397903.1">
    <property type="nucleotide sequence ID" value="NZ_LQIR01000029.1"/>
</dbReference>
<keyword evidence="4" id="KW-1185">Reference proteome</keyword>
<name>A0A124EP53_9MYCO</name>
<dbReference type="Proteomes" id="UP000053707">
    <property type="component" value="Unassembled WGS sequence"/>
</dbReference>
<comment type="caution">
    <text evidence="3">The sequence shown here is derived from an EMBL/GenBank/DDBJ whole genome shotgun (WGS) entry which is preliminary data.</text>
</comment>
<evidence type="ECO:0000256" key="1">
    <source>
        <dbReference type="SAM" id="MobiDB-lite"/>
    </source>
</evidence>
<proteinExistence type="predicted"/>
<evidence type="ECO:0000259" key="2">
    <source>
        <dbReference type="PROSITE" id="PS51674"/>
    </source>
</evidence>